<dbReference type="FunFam" id="3.30.565.10:FF:000023">
    <property type="entry name" value="PAS domain-containing sensor histidine kinase"/>
    <property type="match status" value="1"/>
</dbReference>
<comment type="subcellular location">
    <subcellularLocation>
        <location evidence="2">Cell membrane</location>
    </subcellularLocation>
</comment>
<dbReference type="EMBL" id="AHOR02000014">
    <property type="protein sequence ID" value="EMF83267.1"/>
    <property type="molecule type" value="Genomic_DNA"/>
</dbReference>
<dbReference type="InterPro" id="IPR050351">
    <property type="entry name" value="BphY/WalK/GraS-like"/>
</dbReference>
<name>M3FSK6_9LEPT</name>
<evidence type="ECO:0000256" key="1">
    <source>
        <dbReference type="ARBA" id="ARBA00000085"/>
    </source>
</evidence>
<evidence type="ECO:0000256" key="2">
    <source>
        <dbReference type="ARBA" id="ARBA00004236"/>
    </source>
</evidence>
<dbReference type="PROSITE" id="PS50109">
    <property type="entry name" value="HIS_KIN"/>
    <property type="match status" value="1"/>
</dbReference>
<dbReference type="Proteomes" id="UP000011770">
    <property type="component" value="Unassembled WGS sequence"/>
</dbReference>
<evidence type="ECO:0000256" key="9">
    <source>
        <dbReference type="ARBA" id="ARBA00022840"/>
    </source>
</evidence>
<keyword evidence="9" id="KW-0067">ATP-binding</keyword>
<keyword evidence="11" id="KW-0472">Membrane</keyword>
<evidence type="ECO:0000256" key="7">
    <source>
        <dbReference type="ARBA" id="ARBA00022741"/>
    </source>
</evidence>
<dbReference type="Gene3D" id="3.30.565.10">
    <property type="entry name" value="Histidine kinase-like ATPase, C-terminal domain"/>
    <property type="match status" value="1"/>
</dbReference>
<gene>
    <name evidence="13" type="ORF">LEP1GSC188_4492</name>
</gene>
<sequence>MGDAELLKQVLINLISNAIKYSSKKENPKVEIGCLEKEKEVTYYVKDNGAGFSMQYVNKLFGVFQRLHENSEFEGIGIGLAIVQRIVLRHGGRVWAEGEVDQGATFYFSLPR</sequence>
<proteinExistence type="predicted"/>
<dbReference type="PANTHER" id="PTHR42878:SF15">
    <property type="entry name" value="BACTERIOPHYTOCHROME"/>
    <property type="match status" value="1"/>
</dbReference>
<dbReference type="GO" id="GO:0005886">
    <property type="term" value="C:plasma membrane"/>
    <property type="evidence" value="ECO:0007669"/>
    <property type="project" value="UniProtKB-SubCell"/>
</dbReference>
<comment type="catalytic activity">
    <reaction evidence="1">
        <text>ATP + protein L-histidine = ADP + protein N-phospho-L-histidine.</text>
        <dbReference type="EC" id="2.7.13.3"/>
    </reaction>
</comment>
<dbReference type="SUPFAM" id="SSF55874">
    <property type="entry name" value="ATPase domain of HSP90 chaperone/DNA topoisomerase II/histidine kinase"/>
    <property type="match status" value="1"/>
</dbReference>
<evidence type="ECO:0000256" key="6">
    <source>
        <dbReference type="ARBA" id="ARBA00022679"/>
    </source>
</evidence>
<reference evidence="13 14" key="1">
    <citation type="submission" date="2013-01" db="EMBL/GenBank/DDBJ databases">
        <authorList>
            <person name="Harkins D.M."/>
            <person name="Durkin A.S."/>
            <person name="Brinkac L.M."/>
            <person name="Haft D.H."/>
            <person name="Selengut J.D."/>
            <person name="Sanka R."/>
            <person name="DePew J."/>
            <person name="Purushe J."/>
            <person name="Tulsiani S.M."/>
            <person name="Graham G.C."/>
            <person name="Burns M.-A."/>
            <person name="Dohnt M.F."/>
            <person name="Smythe L.D."/>
            <person name="McKay D.B."/>
            <person name="Craig S.B."/>
            <person name="Vinetz J.M."/>
            <person name="Sutton G.G."/>
            <person name="Nierman W.C."/>
            <person name="Fouts D.E."/>
        </authorList>
    </citation>
    <scope>NUCLEOTIDE SEQUENCE [LARGE SCALE GENOMIC DNA]</scope>
    <source>
        <strain evidence="13 14">LT2116</strain>
    </source>
</reference>
<keyword evidence="10" id="KW-0902">Two-component regulatory system</keyword>
<keyword evidence="4" id="KW-1003">Cell membrane</keyword>
<keyword evidence="6" id="KW-0808">Transferase</keyword>
<dbReference type="AlphaFoldDB" id="M3FSK6"/>
<accession>M3FSK6</accession>
<dbReference type="GO" id="GO:0030295">
    <property type="term" value="F:protein kinase activator activity"/>
    <property type="evidence" value="ECO:0007669"/>
    <property type="project" value="TreeGrafter"/>
</dbReference>
<keyword evidence="5" id="KW-0597">Phosphoprotein</keyword>
<evidence type="ECO:0000259" key="12">
    <source>
        <dbReference type="PROSITE" id="PS50109"/>
    </source>
</evidence>
<feature type="domain" description="Histidine kinase" evidence="12">
    <location>
        <begin position="1"/>
        <end position="112"/>
    </location>
</feature>
<dbReference type="GO" id="GO:0000156">
    <property type="term" value="F:phosphorelay response regulator activity"/>
    <property type="evidence" value="ECO:0007669"/>
    <property type="project" value="TreeGrafter"/>
</dbReference>
<dbReference type="PRINTS" id="PR00344">
    <property type="entry name" value="BCTRLSENSOR"/>
</dbReference>
<dbReference type="Pfam" id="PF02518">
    <property type="entry name" value="HATPase_c"/>
    <property type="match status" value="1"/>
</dbReference>
<evidence type="ECO:0000256" key="4">
    <source>
        <dbReference type="ARBA" id="ARBA00022475"/>
    </source>
</evidence>
<dbReference type="PANTHER" id="PTHR42878">
    <property type="entry name" value="TWO-COMPONENT HISTIDINE KINASE"/>
    <property type="match status" value="1"/>
</dbReference>
<evidence type="ECO:0000313" key="14">
    <source>
        <dbReference type="Proteomes" id="UP000011770"/>
    </source>
</evidence>
<dbReference type="GO" id="GO:0004673">
    <property type="term" value="F:protein histidine kinase activity"/>
    <property type="evidence" value="ECO:0007669"/>
    <property type="project" value="UniProtKB-EC"/>
</dbReference>
<evidence type="ECO:0000256" key="10">
    <source>
        <dbReference type="ARBA" id="ARBA00023012"/>
    </source>
</evidence>
<evidence type="ECO:0000256" key="3">
    <source>
        <dbReference type="ARBA" id="ARBA00012438"/>
    </source>
</evidence>
<dbReference type="GO" id="GO:0007234">
    <property type="term" value="P:osmosensory signaling via phosphorelay pathway"/>
    <property type="evidence" value="ECO:0007669"/>
    <property type="project" value="TreeGrafter"/>
</dbReference>
<protein>
    <recommendedName>
        <fullName evidence="3">histidine kinase</fullName>
        <ecNumber evidence="3">2.7.13.3</ecNumber>
    </recommendedName>
</protein>
<dbReference type="EC" id="2.7.13.3" evidence="3"/>
<dbReference type="InterPro" id="IPR036890">
    <property type="entry name" value="HATPase_C_sf"/>
</dbReference>
<keyword evidence="7" id="KW-0547">Nucleotide-binding</keyword>
<dbReference type="InterPro" id="IPR004358">
    <property type="entry name" value="Sig_transdc_His_kin-like_C"/>
</dbReference>
<evidence type="ECO:0000313" key="13">
    <source>
        <dbReference type="EMBL" id="EMF83267.1"/>
    </source>
</evidence>
<dbReference type="GO" id="GO:0005524">
    <property type="term" value="F:ATP binding"/>
    <property type="evidence" value="ECO:0007669"/>
    <property type="project" value="UniProtKB-KW"/>
</dbReference>
<evidence type="ECO:0000256" key="5">
    <source>
        <dbReference type="ARBA" id="ARBA00022553"/>
    </source>
</evidence>
<organism evidence="13 14">
    <name type="scientific">Leptospira weilii serovar Topaz str. LT2116</name>
    <dbReference type="NCBI Taxonomy" id="1088540"/>
    <lineage>
        <taxon>Bacteria</taxon>
        <taxon>Pseudomonadati</taxon>
        <taxon>Spirochaetota</taxon>
        <taxon>Spirochaetia</taxon>
        <taxon>Leptospirales</taxon>
        <taxon>Leptospiraceae</taxon>
        <taxon>Leptospira</taxon>
    </lineage>
</organism>
<dbReference type="InterPro" id="IPR005467">
    <property type="entry name" value="His_kinase_dom"/>
</dbReference>
<dbReference type="SMART" id="SM00387">
    <property type="entry name" value="HATPase_c"/>
    <property type="match status" value="1"/>
</dbReference>
<evidence type="ECO:0000256" key="11">
    <source>
        <dbReference type="ARBA" id="ARBA00023136"/>
    </source>
</evidence>
<keyword evidence="8" id="KW-0418">Kinase</keyword>
<dbReference type="InterPro" id="IPR003594">
    <property type="entry name" value="HATPase_dom"/>
</dbReference>
<comment type="caution">
    <text evidence="13">The sequence shown here is derived from an EMBL/GenBank/DDBJ whole genome shotgun (WGS) entry which is preliminary data.</text>
</comment>
<evidence type="ECO:0000256" key="8">
    <source>
        <dbReference type="ARBA" id="ARBA00022777"/>
    </source>
</evidence>